<reference evidence="1" key="1">
    <citation type="submission" date="2021-06" db="EMBL/GenBank/DDBJ databases">
        <authorList>
            <person name="Hodson N. C."/>
            <person name="Mongue J. A."/>
            <person name="Jaron S. K."/>
        </authorList>
    </citation>
    <scope>NUCLEOTIDE SEQUENCE</scope>
</reference>
<keyword evidence="2" id="KW-1185">Reference proteome</keyword>
<accession>A0A8J2M8K2</accession>
<proteinExistence type="predicted"/>
<comment type="caution">
    <text evidence="1">The sequence shown here is derived from an EMBL/GenBank/DDBJ whole genome shotgun (WGS) entry which is preliminary data.</text>
</comment>
<sequence length="71" mass="7728">VGKCHVRISDKEGSREQKQCFNLICLSSSTSLSKPKKGFHFCEWSCSGGQLGVGLLTLHIQTGQDAGSIRF</sequence>
<dbReference type="AlphaFoldDB" id="A0A8J2M8K2"/>
<dbReference type="Proteomes" id="UP000708208">
    <property type="component" value="Unassembled WGS sequence"/>
</dbReference>
<protein>
    <submittedName>
        <fullName evidence="1">Uncharacterized protein</fullName>
    </submittedName>
</protein>
<evidence type="ECO:0000313" key="2">
    <source>
        <dbReference type="Proteomes" id="UP000708208"/>
    </source>
</evidence>
<gene>
    <name evidence="1" type="ORF">AFUS01_LOCUS43468</name>
</gene>
<name>A0A8J2M8K2_9HEXA</name>
<dbReference type="EMBL" id="CAJVCH010570056">
    <property type="protein sequence ID" value="CAG7833900.1"/>
    <property type="molecule type" value="Genomic_DNA"/>
</dbReference>
<evidence type="ECO:0000313" key="1">
    <source>
        <dbReference type="EMBL" id="CAG7833900.1"/>
    </source>
</evidence>
<feature type="non-terminal residue" evidence="1">
    <location>
        <position position="1"/>
    </location>
</feature>
<organism evidence="1 2">
    <name type="scientific">Allacma fusca</name>
    <dbReference type="NCBI Taxonomy" id="39272"/>
    <lineage>
        <taxon>Eukaryota</taxon>
        <taxon>Metazoa</taxon>
        <taxon>Ecdysozoa</taxon>
        <taxon>Arthropoda</taxon>
        <taxon>Hexapoda</taxon>
        <taxon>Collembola</taxon>
        <taxon>Symphypleona</taxon>
        <taxon>Sminthuridae</taxon>
        <taxon>Allacma</taxon>
    </lineage>
</organism>